<dbReference type="HOGENOM" id="CLU_001265_0_5_1"/>
<feature type="transmembrane region" description="Helical" evidence="8">
    <location>
        <begin position="192"/>
        <end position="212"/>
    </location>
</feature>
<dbReference type="AlphaFoldDB" id="W3X7C4"/>
<feature type="transmembrane region" description="Helical" evidence="8">
    <location>
        <begin position="356"/>
        <end position="377"/>
    </location>
</feature>
<protein>
    <recommendedName>
        <fullName evidence="11">Major facilitator superfamily (MFS) profile domain-containing protein</fullName>
    </recommendedName>
</protein>
<accession>W3X7C4</accession>
<organism evidence="9 10">
    <name type="scientific">Pestalotiopsis fici (strain W106-1 / CGMCC3.15140)</name>
    <dbReference type="NCBI Taxonomy" id="1229662"/>
    <lineage>
        <taxon>Eukaryota</taxon>
        <taxon>Fungi</taxon>
        <taxon>Dikarya</taxon>
        <taxon>Ascomycota</taxon>
        <taxon>Pezizomycotina</taxon>
        <taxon>Sordariomycetes</taxon>
        <taxon>Xylariomycetidae</taxon>
        <taxon>Amphisphaeriales</taxon>
        <taxon>Sporocadaceae</taxon>
        <taxon>Pestalotiopsis</taxon>
    </lineage>
</organism>
<dbReference type="GO" id="GO:0016020">
    <property type="term" value="C:membrane"/>
    <property type="evidence" value="ECO:0007669"/>
    <property type="project" value="UniProtKB-SubCell"/>
</dbReference>
<feature type="transmembrane region" description="Helical" evidence="8">
    <location>
        <begin position="329"/>
        <end position="349"/>
    </location>
</feature>
<evidence type="ECO:0000256" key="5">
    <source>
        <dbReference type="ARBA" id="ARBA00023136"/>
    </source>
</evidence>
<evidence type="ECO:0000256" key="2">
    <source>
        <dbReference type="ARBA" id="ARBA00022448"/>
    </source>
</evidence>
<proteinExistence type="inferred from homology"/>
<evidence type="ECO:0000256" key="8">
    <source>
        <dbReference type="SAM" id="Phobius"/>
    </source>
</evidence>
<dbReference type="KEGG" id="pfy:PFICI_06279"/>
<keyword evidence="4 8" id="KW-1133">Transmembrane helix</keyword>
<feature type="transmembrane region" description="Helical" evidence="8">
    <location>
        <begin position="155"/>
        <end position="180"/>
    </location>
</feature>
<comment type="similarity">
    <text evidence="6">Belongs to the major facilitator superfamily. Allantoate permease family.</text>
</comment>
<feature type="transmembrane region" description="Helical" evidence="8">
    <location>
        <begin position="101"/>
        <end position="119"/>
    </location>
</feature>
<sequence>MGSESPKITPAVQPAASIRGLEVEKPVGKHNDVGLLMYEESLAMDPELRDRLAKRVLRKLDYGLLPVMCIIYLTSFLDKQTLNYASAYSLKTDLGLVGTEYSWIAAIINFGILAGSYPASLALQRFPIGKIAGAMLISWGILNMCSAATKNFGGLMAIRFLLGLCEASMGPAWMLLTSVFWTRREQPLRMCFWLGCNGLASMLGAGISWGLGHNDSTAVKSWQLIFLTIGAFTFVFGVLAVSFLPSGPHDAFFLSHEEKLVAVWRVSENKTGIKNPKIMLYQVKEALMEPRVWLLAIQQLCIGITNGGISNFTSSLLLGFGFSSSKSLLYQLPNGAFQLVCTIAAGVVTSSIPNSIVITIAICQIPTLAGVVGIRLIPLEHQVPLAACCWLFGCMGGAIILNWAIVASNFAGHTKRMTVNGLNFVFYYGGNIIGPFLFISKESPKYPTAVSAMASLFSISIASSLLMGLLMALENRKRDKAARAAQQDADAMNEPDSGYDGFTDHTDKEMAEFRYKW</sequence>
<reference evidence="10" key="1">
    <citation type="journal article" date="2015" name="BMC Genomics">
        <title>Genomic and transcriptomic analysis of the endophytic fungus Pestalotiopsis fici reveals its lifestyle and high potential for synthesis of natural products.</title>
        <authorList>
            <person name="Wang X."/>
            <person name="Zhang X."/>
            <person name="Liu L."/>
            <person name="Xiang M."/>
            <person name="Wang W."/>
            <person name="Sun X."/>
            <person name="Che Y."/>
            <person name="Guo L."/>
            <person name="Liu G."/>
            <person name="Guo L."/>
            <person name="Wang C."/>
            <person name="Yin W.B."/>
            <person name="Stadler M."/>
            <person name="Zhang X."/>
            <person name="Liu X."/>
        </authorList>
    </citation>
    <scope>NUCLEOTIDE SEQUENCE [LARGE SCALE GENOMIC DNA]</scope>
    <source>
        <strain evidence="10">W106-1 / CGMCC3.15140</strain>
    </source>
</reference>
<evidence type="ECO:0000256" key="6">
    <source>
        <dbReference type="ARBA" id="ARBA00037968"/>
    </source>
</evidence>
<keyword evidence="2" id="KW-0813">Transport</keyword>
<dbReference type="SUPFAM" id="SSF103473">
    <property type="entry name" value="MFS general substrate transporter"/>
    <property type="match status" value="1"/>
</dbReference>
<dbReference type="OMA" id="GPHNAKM"/>
<dbReference type="PANTHER" id="PTHR43791:SF97">
    <property type="entry name" value="ALLANTOATE TRANSPORTER, PUTATIVE (AFU_ORTHOLOGUE AFUA_1G14700)-RELATED"/>
    <property type="match status" value="1"/>
</dbReference>
<dbReference type="Gene3D" id="1.20.1250.20">
    <property type="entry name" value="MFS general substrate transporter like domains"/>
    <property type="match status" value="2"/>
</dbReference>
<name>W3X7C4_PESFW</name>
<dbReference type="RefSeq" id="XP_007833051.1">
    <property type="nucleotide sequence ID" value="XM_007834860.1"/>
</dbReference>
<dbReference type="OrthoDB" id="6730379at2759"/>
<dbReference type="InParanoid" id="W3X7C4"/>
<dbReference type="Proteomes" id="UP000030651">
    <property type="component" value="Unassembled WGS sequence"/>
</dbReference>
<evidence type="ECO:0000313" key="9">
    <source>
        <dbReference type="EMBL" id="ETS81277.1"/>
    </source>
</evidence>
<dbReference type="InterPro" id="IPR036259">
    <property type="entry name" value="MFS_trans_sf"/>
</dbReference>
<feature type="transmembrane region" description="Helical" evidence="8">
    <location>
        <begin position="131"/>
        <end position="149"/>
    </location>
</feature>
<feature type="transmembrane region" description="Helical" evidence="8">
    <location>
        <begin position="450"/>
        <end position="473"/>
    </location>
</feature>
<dbReference type="GeneID" id="19271292"/>
<feature type="transmembrane region" description="Helical" evidence="8">
    <location>
        <begin position="60"/>
        <end position="77"/>
    </location>
</feature>
<feature type="transmembrane region" description="Helical" evidence="8">
    <location>
        <begin position="383"/>
        <end position="405"/>
    </location>
</feature>
<feature type="transmembrane region" description="Helical" evidence="8">
    <location>
        <begin position="224"/>
        <end position="244"/>
    </location>
</feature>
<evidence type="ECO:0000256" key="4">
    <source>
        <dbReference type="ARBA" id="ARBA00022989"/>
    </source>
</evidence>
<dbReference type="PANTHER" id="PTHR43791">
    <property type="entry name" value="PERMEASE-RELATED"/>
    <property type="match status" value="1"/>
</dbReference>
<comment type="subcellular location">
    <subcellularLocation>
        <location evidence="1">Membrane</location>
        <topology evidence="1">Multi-pass membrane protein</topology>
    </subcellularLocation>
</comment>
<keyword evidence="10" id="KW-1185">Reference proteome</keyword>
<evidence type="ECO:0000256" key="7">
    <source>
        <dbReference type="SAM" id="MobiDB-lite"/>
    </source>
</evidence>
<evidence type="ECO:0000256" key="3">
    <source>
        <dbReference type="ARBA" id="ARBA00022692"/>
    </source>
</evidence>
<dbReference type="FunFam" id="1.20.1250.20:FF:000064">
    <property type="entry name" value="MFS allantoate transporter"/>
    <property type="match status" value="1"/>
</dbReference>
<dbReference type="Pfam" id="PF07690">
    <property type="entry name" value="MFS_1"/>
    <property type="match status" value="1"/>
</dbReference>
<evidence type="ECO:0000256" key="1">
    <source>
        <dbReference type="ARBA" id="ARBA00004141"/>
    </source>
</evidence>
<keyword evidence="3 8" id="KW-0812">Transmembrane</keyword>
<dbReference type="InterPro" id="IPR011701">
    <property type="entry name" value="MFS"/>
</dbReference>
<feature type="transmembrane region" description="Helical" evidence="8">
    <location>
        <begin position="417"/>
        <end position="438"/>
    </location>
</feature>
<dbReference type="EMBL" id="KI912112">
    <property type="protein sequence ID" value="ETS81277.1"/>
    <property type="molecule type" value="Genomic_DNA"/>
</dbReference>
<dbReference type="GO" id="GO:0022857">
    <property type="term" value="F:transmembrane transporter activity"/>
    <property type="evidence" value="ECO:0007669"/>
    <property type="project" value="InterPro"/>
</dbReference>
<dbReference type="eggNOG" id="KOG2533">
    <property type="taxonomic scope" value="Eukaryota"/>
</dbReference>
<feature type="region of interest" description="Disordered" evidence="7">
    <location>
        <begin position="483"/>
        <end position="504"/>
    </location>
</feature>
<evidence type="ECO:0000313" key="10">
    <source>
        <dbReference type="Proteomes" id="UP000030651"/>
    </source>
</evidence>
<keyword evidence="5 8" id="KW-0472">Membrane</keyword>
<evidence type="ECO:0008006" key="11">
    <source>
        <dbReference type="Google" id="ProtNLM"/>
    </source>
</evidence>
<gene>
    <name evidence="9" type="ORF">PFICI_06279</name>
</gene>